<feature type="compositionally biased region" description="Basic and acidic residues" evidence="1">
    <location>
        <begin position="91"/>
        <end position="100"/>
    </location>
</feature>
<accession>R7TPF0</accession>
<dbReference type="HOGENOM" id="CLU_1483351_0_0_1"/>
<evidence type="ECO:0000313" key="3">
    <source>
        <dbReference type="EnsemblMetazoa" id="CapteP198997"/>
    </source>
</evidence>
<dbReference type="AlphaFoldDB" id="R7TPF0"/>
<sequence length="182" mass="20426">MTVRGERVVGRKTEQKGTLSKDKEQCPRETLEIVRQTTESKGISDGILEVKPKCLTTPFKLDSCPRPNSSLLSLELGYESPDSLPSSVSPRPRDRVDFPRVHFGQQTKSCGAWEEPPGDENKAAEPWNIIRISSRKEAIDLLCEAVENLRNGGKRCPVQLNEWEALSARSRISMPDPGIWRI</sequence>
<evidence type="ECO:0000313" key="4">
    <source>
        <dbReference type="Proteomes" id="UP000014760"/>
    </source>
</evidence>
<keyword evidence="4" id="KW-1185">Reference proteome</keyword>
<dbReference type="Proteomes" id="UP000014760">
    <property type="component" value="Unassembled WGS sequence"/>
</dbReference>
<protein>
    <submittedName>
        <fullName evidence="2 3">Uncharacterized protein</fullName>
    </submittedName>
</protein>
<reference evidence="3" key="3">
    <citation type="submission" date="2015-06" db="UniProtKB">
        <authorList>
            <consortium name="EnsemblMetazoa"/>
        </authorList>
    </citation>
    <scope>IDENTIFICATION</scope>
</reference>
<evidence type="ECO:0000313" key="2">
    <source>
        <dbReference type="EMBL" id="ELT95763.1"/>
    </source>
</evidence>
<gene>
    <name evidence="2" type="ORF">CAPTEDRAFT_198997</name>
</gene>
<organism evidence="2">
    <name type="scientific">Capitella teleta</name>
    <name type="common">Polychaete worm</name>
    <dbReference type="NCBI Taxonomy" id="283909"/>
    <lineage>
        <taxon>Eukaryota</taxon>
        <taxon>Metazoa</taxon>
        <taxon>Spiralia</taxon>
        <taxon>Lophotrochozoa</taxon>
        <taxon>Annelida</taxon>
        <taxon>Polychaeta</taxon>
        <taxon>Sedentaria</taxon>
        <taxon>Scolecida</taxon>
        <taxon>Capitellidae</taxon>
        <taxon>Capitella</taxon>
    </lineage>
</organism>
<feature type="region of interest" description="Disordered" evidence="1">
    <location>
        <begin position="76"/>
        <end position="101"/>
    </location>
</feature>
<reference evidence="2 4" key="2">
    <citation type="journal article" date="2013" name="Nature">
        <title>Insights into bilaterian evolution from three spiralian genomes.</title>
        <authorList>
            <person name="Simakov O."/>
            <person name="Marletaz F."/>
            <person name="Cho S.J."/>
            <person name="Edsinger-Gonzales E."/>
            <person name="Havlak P."/>
            <person name="Hellsten U."/>
            <person name="Kuo D.H."/>
            <person name="Larsson T."/>
            <person name="Lv J."/>
            <person name="Arendt D."/>
            <person name="Savage R."/>
            <person name="Osoegawa K."/>
            <person name="de Jong P."/>
            <person name="Grimwood J."/>
            <person name="Chapman J.A."/>
            <person name="Shapiro H."/>
            <person name="Aerts A."/>
            <person name="Otillar R.P."/>
            <person name="Terry A.Y."/>
            <person name="Boore J.L."/>
            <person name="Grigoriev I.V."/>
            <person name="Lindberg D.R."/>
            <person name="Seaver E.C."/>
            <person name="Weisblat D.A."/>
            <person name="Putnam N.H."/>
            <person name="Rokhsar D.S."/>
        </authorList>
    </citation>
    <scope>NUCLEOTIDE SEQUENCE</scope>
    <source>
        <strain evidence="2 4">I ESC-2004</strain>
    </source>
</reference>
<name>R7TPF0_CAPTE</name>
<dbReference type="EMBL" id="AMQN01011677">
    <property type="status" value="NOT_ANNOTATED_CDS"/>
    <property type="molecule type" value="Genomic_DNA"/>
</dbReference>
<reference evidence="4" key="1">
    <citation type="submission" date="2012-12" db="EMBL/GenBank/DDBJ databases">
        <authorList>
            <person name="Hellsten U."/>
            <person name="Grimwood J."/>
            <person name="Chapman J.A."/>
            <person name="Shapiro H."/>
            <person name="Aerts A."/>
            <person name="Otillar R.P."/>
            <person name="Terry A.Y."/>
            <person name="Boore J.L."/>
            <person name="Simakov O."/>
            <person name="Marletaz F."/>
            <person name="Cho S.-J."/>
            <person name="Edsinger-Gonzales E."/>
            <person name="Havlak P."/>
            <person name="Kuo D.-H."/>
            <person name="Larsson T."/>
            <person name="Lv J."/>
            <person name="Arendt D."/>
            <person name="Savage R."/>
            <person name="Osoegawa K."/>
            <person name="de Jong P."/>
            <person name="Lindberg D.R."/>
            <person name="Seaver E.C."/>
            <person name="Weisblat D.A."/>
            <person name="Putnam N.H."/>
            <person name="Grigoriev I.V."/>
            <person name="Rokhsar D.S."/>
        </authorList>
    </citation>
    <scope>NUCLEOTIDE SEQUENCE</scope>
    <source>
        <strain evidence="4">I ESC-2004</strain>
    </source>
</reference>
<dbReference type="EMBL" id="KB309022">
    <property type="protein sequence ID" value="ELT95763.1"/>
    <property type="molecule type" value="Genomic_DNA"/>
</dbReference>
<evidence type="ECO:0000256" key="1">
    <source>
        <dbReference type="SAM" id="MobiDB-lite"/>
    </source>
</evidence>
<proteinExistence type="predicted"/>
<dbReference type="EnsemblMetazoa" id="CapteT198997">
    <property type="protein sequence ID" value="CapteP198997"/>
    <property type="gene ID" value="CapteG198997"/>
</dbReference>
<feature type="region of interest" description="Disordered" evidence="1">
    <location>
        <begin position="1"/>
        <end position="28"/>
    </location>
</feature>